<accession>A0ABX3CNQ1</accession>
<keyword evidence="2" id="KW-1185">Reference proteome</keyword>
<evidence type="ECO:0000313" key="2">
    <source>
        <dbReference type="Proteomes" id="UP000180194"/>
    </source>
</evidence>
<reference evidence="1 2" key="1">
    <citation type="submission" date="2016-07" db="EMBL/GenBank/DDBJ databases">
        <title>Bacillus oceanisediminis whole genome.</title>
        <authorList>
            <person name="Pal Y."/>
            <person name="Verma A."/>
            <person name="Mual P."/>
            <person name="Srinivasan K."/>
        </authorList>
    </citation>
    <scope>NUCLEOTIDE SEQUENCE [LARGE SCALE GENOMIC DNA]</scope>
    <source>
        <strain evidence="1 2">Bhandara28</strain>
    </source>
</reference>
<proteinExistence type="predicted"/>
<evidence type="ECO:0000313" key="1">
    <source>
        <dbReference type="EMBL" id="OHX44805.1"/>
    </source>
</evidence>
<protein>
    <submittedName>
        <fullName evidence="1">Uncharacterized protein</fullName>
    </submittedName>
</protein>
<organism evidence="1 2">
    <name type="scientific">Cytobacillus oceanisediminis</name>
    <dbReference type="NCBI Taxonomy" id="665099"/>
    <lineage>
        <taxon>Bacteria</taxon>
        <taxon>Bacillati</taxon>
        <taxon>Bacillota</taxon>
        <taxon>Bacilli</taxon>
        <taxon>Bacillales</taxon>
        <taxon>Bacillaceae</taxon>
        <taxon>Cytobacillus</taxon>
    </lineage>
</organism>
<comment type="caution">
    <text evidence="1">The sequence shown here is derived from an EMBL/GenBank/DDBJ whole genome shotgun (WGS) entry which is preliminary data.</text>
</comment>
<dbReference type="RefSeq" id="WP_071158769.1">
    <property type="nucleotide sequence ID" value="NZ_MBRJ01000040.1"/>
</dbReference>
<sequence>MKKFVIVLIILLIVFMGLFIYKKITTPDIPNVVKEMDESLNIVEEEQDTVNRKWSDSPVSKEFVEYLNDRYSKPESAVEYLFAVAMLSQEDFYPDAFTLEQYNEDIFGNEEPNKIKLVTEIMSRLSRNQKLESVEMIKSMMVFEKDSLRVVADLNYSDLEEPIRINVKLKKLEQHSEDEHIHEHESNYYYIDSSVWDLLGSIEGGE</sequence>
<dbReference type="Proteomes" id="UP000180194">
    <property type="component" value="Unassembled WGS sequence"/>
</dbReference>
<name>A0ABX3CNQ1_9BACI</name>
<dbReference type="EMBL" id="MBRJ01000040">
    <property type="protein sequence ID" value="OHX44805.1"/>
    <property type="molecule type" value="Genomic_DNA"/>
</dbReference>
<gene>
    <name evidence="1" type="ORF">BBV17_25220</name>
</gene>